<comment type="pathway">
    <text evidence="8">Purine metabolism; IMP biosynthesis via de novo pathway; IMP from 5-formamido-1-(5-phospho-D-ribosyl)imidazole-4-carboxamide: step 1/1.</text>
</comment>
<evidence type="ECO:0000256" key="18">
    <source>
        <dbReference type="ARBA" id="ARBA00022729"/>
    </source>
</evidence>
<dbReference type="InterPro" id="IPR026019">
    <property type="entry name" value="Ribul_P_3_epim"/>
</dbReference>
<dbReference type="PANTHER" id="PTHR11692:SF0">
    <property type="entry name" value="BIFUNCTIONAL PURINE BIOSYNTHESIS PROTEIN ATIC"/>
    <property type="match status" value="1"/>
</dbReference>
<dbReference type="InterPro" id="IPR000056">
    <property type="entry name" value="Ribul_P_3_epim-like"/>
</dbReference>
<dbReference type="PROSITE" id="PS01085">
    <property type="entry name" value="RIBUL_P_3_EPIMER_1"/>
    <property type="match status" value="1"/>
</dbReference>
<feature type="transmembrane region" description="Helical" evidence="27">
    <location>
        <begin position="1521"/>
        <end position="1541"/>
    </location>
</feature>
<comment type="subcellular location">
    <subcellularLocation>
        <location evidence="7">Cell envelope</location>
    </subcellularLocation>
    <subcellularLocation>
        <location evidence="6">Membrane</location>
        <topology evidence="6">Multi-pass membrane protein</topology>
    </subcellularLocation>
</comment>
<dbReference type="InterPro" id="IPR011607">
    <property type="entry name" value="MGS-like_dom"/>
</dbReference>
<dbReference type="CDD" id="cd00429">
    <property type="entry name" value="RPE"/>
    <property type="match status" value="1"/>
</dbReference>
<dbReference type="GO" id="GO:0003937">
    <property type="term" value="F:IMP cyclohydrolase activity"/>
    <property type="evidence" value="ECO:0007669"/>
    <property type="project" value="UniProtKB-EC"/>
</dbReference>
<comment type="cofactor">
    <cofactor evidence="4">
        <name>Zn(2+)</name>
        <dbReference type="ChEBI" id="CHEBI:29105"/>
    </cofactor>
</comment>
<dbReference type="GO" id="GO:0004643">
    <property type="term" value="F:phosphoribosylaminoimidazolecarboxamide formyltransferase activity"/>
    <property type="evidence" value="ECO:0007669"/>
    <property type="project" value="UniProtKB-EC"/>
</dbReference>
<evidence type="ECO:0000256" key="25">
    <source>
        <dbReference type="ARBA" id="ARBA00030599"/>
    </source>
</evidence>
<dbReference type="InterPro" id="IPR028082">
    <property type="entry name" value="Peripla_BP_I"/>
</dbReference>
<evidence type="ECO:0000259" key="28">
    <source>
        <dbReference type="PROSITE" id="PS51855"/>
    </source>
</evidence>
<evidence type="ECO:0000256" key="4">
    <source>
        <dbReference type="ARBA" id="ARBA00001947"/>
    </source>
</evidence>
<feature type="transmembrane region" description="Helical" evidence="27">
    <location>
        <begin position="1624"/>
        <end position="1647"/>
    </location>
</feature>
<evidence type="ECO:0000256" key="23">
    <source>
        <dbReference type="ARBA" id="ARBA00023235"/>
    </source>
</evidence>
<keyword evidence="18" id="KW-0732">Signal</keyword>
<dbReference type="Gene3D" id="3.40.50.1380">
    <property type="entry name" value="Methylglyoxal synthase-like domain"/>
    <property type="match status" value="1"/>
</dbReference>
<comment type="catalytic activity">
    <reaction evidence="1">
        <text>D-ribulose 5-phosphate = D-xylulose 5-phosphate</text>
        <dbReference type="Rhea" id="RHEA:13677"/>
        <dbReference type="ChEBI" id="CHEBI:57737"/>
        <dbReference type="ChEBI" id="CHEBI:58121"/>
        <dbReference type="EC" id="5.1.3.1"/>
    </reaction>
</comment>
<dbReference type="GO" id="GO:0006189">
    <property type="term" value="P:'de novo' IMP biosynthetic process"/>
    <property type="evidence" value="ECO:0007669"/>
    <property type="project" value="UniProtKB-UniPathway"/>
</dbReference>
<dbReference type="GO" id="GO:0046872">
    <property type="term" value="F:metal ion binding"/>
    <property type="evidence" value="ECO:0007669"/>
    <property type="project" value="UniProtKB-KW"/>
</dbReference>
<evidence type="ECO:0000256" key="11">
    <source>
        <dbReference type="ARBA" id="ARBA00009541"/>
    </source>
</evidence>
<evidence type="ECO:0000313" key="29">
    <source>
        <dbReference type="EMBL" id="CAE7893714.1"/>
    </source>
</evidence>
<comment type="similarity">
    <text evidence="10">Belongs to the PurH family.</text>
</comment>
<dbReference type="UniPathway" id="UPA00074">
    <property type="reaction ID" value="UER00133"/>
</dbReference>
<dbReference type="GO" id="GO:0016020">
    <property type="term" value="C:membrane"/>
    <property type="evidence" value="ECO:0007669"/>
    <property type="project" value="UniProtKB-SubCell"/>
</dbReference>
<dbReference type="Proteomes" id="UP000601435">
    <property type="component" value="Unassembled WGS sequence"/>
</dbReference>
<evidence type="ECO:0000256" key="15">
    <source>
        <dbReference type="ARBA" id="ARBA00022679"/>
    </source>
</evidence>
<dbReference type="InterPro" id="IPR024051">
    <property type="entry name" value="AICAR_Tfase_dup_dom_sf"/>
</dbReference>
<dbReference type="Pfam" id="PF00953">
    <property type="entry name" value="Glycos_transf_4"/>
    <property type="match status" value="1"/>
</dbReference>
<organism evidence="29 30">
    <name type="scientific">Symbiodinium necroappetens</name>
    <dbReference type="NCBI Taxonomy" id="1628268"/>
    <lineage>
        <taxon>Eukaryota</taxon>
        <taxon>Sar</taxon>
        <taxon>Alveolata</taxon>
        <taxon>Dinophyceae</taxon>
        <taxon>Suessiales</taxon>
        <taxon>Symbiodiniaceae</taxon>
        <taxon>Symbiodinium</taxon>
    </lineage>
</organism>
<dbReference type="FunFam" id="3.40.140.20:FF:000002">
    <property type="entry name" value="Bifunctional purine biosynthesis protein PurH"/>
    <property type="match status" value="1"/>
</dbReference>
<dbReference type="OrthoDB" id="6017153at2759"/>
<dbReference type="InterPro" id="IPR036914">
    <property type="entry name" value="MGS-like_dom_sf"/>
</dbReference>
<comment type="cofactor">
    <cofactor evidence="2">
        <name>Mn(2+)</name>
        <dbReference type="ChEBI" id="CHEBI:29035"/>
    </cofactor>
</comment>
<dbReference type="NCBIfam" id="NF002049">
    <property type="entry name" value="PRK00881.1"/>
    <property type="match status" value="1"/>
</dbReference>
<evidence type="ECO:0000256" key="24">
    <source>
        <dbReference type="ARBA" id="ARBA00023268"/>
    </source>
</evidence>
<evidence type="ECO:0000256" key="19">
    <source>
        <dbReference type="ARBA" id="ARBA00022755"/>
    </source>
</evidence>
<dbReference type="EMBL" id="CAJNJA010068030">
    <property type="protein sequence ID" value="CAE7893714.1"/>
    <property type="molecule type" value="Genomic_DNA"/>
</dbReference>
<accession>A0A813B6K1</accession>
<dbReference type="InterPro" id="IPR002695">
    <property type="entry name" value="PurH-like"/>
</dbReference>
<evidence type="ECO:0000256" key="12">
    <source>
        <dbReference type="ARBA" id="ARBA00012253"/>
    </source>
</evidence>
<dbReference type="InterPro" id="IPR011060">
    <property type="entry name" value="RibuloseP-bd_barrel"/>
</dbReference>
<gene>
    <name evidence="29" type="primary">purH</name>
    <name evidence="29" type="ORF">SNEC2469_LOCUS29835</name>
</gene>
<comment type="similarity">
    <text evidence="11">Belongs to the ribulose-phosphate 3-epimerase family.</text>
</comment>
<dbReference type="PROSITE" id="PS51855">
    <property type="entry name" value="MGS"/>
    <property type="match status" value="1"/>
</dbReference>
<dbReference type="Gene3D" id="2.70.98.70">
    <property type="match status" value="1"/>
</dbReference>
<evidence type="ECO:0000256" key="5">
    <source>
        <dbReference type="ARBA" id="ARBA00001954"/>
    </source>
</evidence>
<dbReference type="GO" id="GO:0016829">
    <property type="term" value="F:lyase activity"/>
    <property type="evidence" value="ECO:0007669"/>
    <property type="project" value="InterPro"/>
</dbReference>
<dbReference type="InterPro" id="IPR028081">
    <property type="entry name" value="Leu-bd"/>
</dbReference>
<evidence type="ECO:0000256" key="17">
    <source>
        <dbReference type="ARBA" id="ARBA00022723"/>
    </source>
</evidence>
<dbReference type="CDD" id="cd06339">
    <property type="entry name" value="PBP1_YraM_LppC_lipoprotein-like"/>
    <property type="match status" value="1"/>
</dbReference>
<dbReference type="SUPFAM" id="SSF53822">
    <property type="entry name" value="Periplasmic binding protein-like I"/>
    <property type="match status" value="1"/>
</dbReference>
<feature type="region of interest" description="Disordered" evidence="26">
    <location>
        <begin position="533"/>
        <end position="567"/>
    </location>
</feature>
<evidence type="ECO:0000256" key="21">
    <source>
        <dbReference type="ARBA" id="ARBA00022989"/>
    </source>
</evidence>
<dbReference type="Gene3D" id="3.40.140.20">
    <property type="match status" value="1"/>
</dbReference>
<dbReference type="NCBIfam" id="TIGR01163">
    <property type="entry name" value="rpe"/>
    <property type="match status" value="1"/>
</dbReference>
<keyword evidence="21 27" id="KW-1133">Transmembrane helix</keyword>
<feature type="transmembrane region" description="Helical" evidence="27">
    <location>
        <begin position="1698"/>
        <end position="1715"/>
    </location>
</feature>
<dbReference type="Pfam" id="PF07940">
    <property type="entry name" value="Hepar_II_III_C"/>
    <property type="match status" value="1"/>
</dbReference>
<evidence type="ECO:0000256" key="9">
    <source>
        <dbReference type="ARBA" id="ARBA00004954"/>
    </source>
</evidence>
<dbReference type="EC" id="2.1.2.3" evidence="12"/>
<comment type="cofactor">
    <cofactor evidence="5">
        <name>Fe(2+)</name>
        <dbReference type="ChEBI" id="CHEBI:29033"/>
    </cofactor>
</comment>
<dbReference type="CDD" id="cd06854">
    <property type="entry name" value="GT_WbpL_WbcO_like"/>
    <property type="match status" value="1"/>
</dbReference>
<dbReference type="SMART" id="SM00851">
    <property type="entry name" value="MGS"/>
    <property type="match status" value="1"/>
</dbReference>
<feature type="transmembrane region" description="Helical" evidence="27">
    <location>
        <begin position="1388"/>
        <end position="1410"/>
    </location>
</feature>
<dbReference type="SUPFAM" id="SSF51366">
    <property type="entry name" value="Ribulose-phoshate binding barrel"/>
    <property type="match status" value="1"/>
</dbReference>
<dbReference type="NCBIfam" id="NF004076">
    <property type="entry name" value="PRK05581.1-4"/>
    <property type="match status" value="1"/>
</dbReference>
<feature type="transmembrane region" description="Helical" evidence="27">
    <location>
        <begin position="1464"/>
        <end position="1482"/>
    </location>
</feature>
<dbReference type="EC" id="3.5.4.10" evidence="13"/>
<evidence type="ECO:0000256" key="8">
    <source>
        <dbReference type="ARBA" id="ARBA00004844"/>
    </source>
</evidence>
<dbReference type="InterPro" id="IPR016193">
    <property type="entry name" value="Cytidine_deaminase-like"/>
</dbReference>
<keyword evidence="17" id="KW-0479">Metal-binding</keyword>
<dbReference type="SUPFAM" id="SSF53927">
    <property type="entry name" value="Cytidine deaminase-like"/>
    <property type="match status" value="1"/>
</dbReference>
<dbReference type="InterPro" id="IPR012480">
    <property type="entry name" value="Hepar_II_III_C"/>
</dbReference>
<sequence>MTGAQGTLGQALLNAAQMALFDVGGQNFELTLHDTGGRPEGAEQAMQAALNEGADLVLGPLFSTSVAAAAPQARGRQVPVVAFSNDRTVGGRGVWVIGLDPTAQVDRVIDYATRQGITRFAVLAPRNPYGDATLQALQQAATRYGGFVTQVAIYDPFAVTDAGPIVQQLAAARDSYDALLVPAGGNELLGLATLLPFYDIDPDETQYLGTQLWEDANLGQEAALVGGWFAAPGRSGWESWSNRYRELYGEIPPRLASLAYDATALAAVLAREAEQAGSAPDYRMEDLTDPNGFTGVDGIFRLRPDGTTQRGLAVLQLQRSTIELREAAPTSDSANRFVSATWPVCVKSTMRVAAARAPVETAAAERTAQFAQRGEVDPEVQHFDPSTVRQPWLAMMQSKSAIANQSVEQRYAEVAGQVVVADTRLPQGSLLGPRANAGGTAGSRDPHKVLKQLRDTAIRQTVVCFVTPASTASSLAVSDRRTAGSALAGRVLPGSALGSAGLSVPTQPYAQKNILRNWTTGFSKISVCRAARSARPSDVADRPRPGRCTPAKSRRRSSDPVAVTNSARTWRKQSRFPALTAAPGADSQTVMQQPIRIAPSILSADFASLGEEVRAVDAAGADYLHVDVMDGHFVPNITIGPQVVAALRPHSAKTFDVHLMIAPADPYIEAFAKAGADILTVHPEAGFHLHRTLQLIKACGKKAGVSLNPATPASVVEPVLGDLDLILVMSVNPGFGGQAFIPETLEKIRTLRAMIDASGREIDLEVDGGINRETAPQAISAGADVLVAGTARGGGVAAMGERGLAEAPAPDAQRRYRRRSRGEPGLFVRWRKLWALPRGLLLGRLAYAAKSPLFTLPVYDWTLAGCDAITPQATPPDPWPGDVDAGAALLEGSWSLDGQTLQNPQPLWHPADAGGAWLEELHSFAWLRDLRATAGDSARRRARELTESWLAEHSRFDRRAWAPLTTSRRLSHWLGQWDFFAASAETEFRRDLLHSAARQTRHLGRVLPAGLNGADLVLALRGLIIAGACLPGCLSQMRRGLALLEIELARQILPDGGQIERSPAHHLAMLRDLIDLRATLHAAGRTVPSNLVTAIEAMAPMLRLYQHGDGGLALFNGSLPEQGFKVDLVLQRADARRRPRMSAPQSGFQRLQSGRTLVILDAGPPPPPGSDRDAHAGTLAFELSVARERMIVNCGPGAADLPEPYRRLLRGTPAHSTLTLGDTNASPLNRGGGMSARAAIPYCERDEAEGAVWVEAAHDGYVERFGLRHVRRLYLSAGGEDLRGEDRLEPVERNAQRRDRPFAIRFHLHPDVQISLLSGGGALLRLAKAGGWRLRASGAEIGLEDSVYHGGPAERRSQQVVLTGHCPPEGVTVKWALRRETRSSVIEMVPTPAAAVAAAVLLALFVWWAIGRILPKLREIALDRPNARSSHSEPTPRGGGLPLIGGLLVSLALWGAAFGSAGLPGLWTVLAGTVLLAMVSWRDDQQSLPAGLRLSVQLAAVLLAIGGMVGAQPVTQGMLPLWADLLFTALVWIWFINLFNFMDGIDGISGVEAVSIALGALVLALLGDWHLSTVAVALLLIGAVAGFLPWNWQPARVFLGDVGSVPLGFLLGWLLVIAAGEGAWAAALILPAYYWADATTTLLLRLLKRERPWEAHRSHAYQRAVKRKLSHGGCSLAIGGFNLLLLALAVAAELWQPWLPLAAAALLTAAFLVWTRPSQSDRPMSSAADVSDISDSDLDLIPLRRALLSVSDKHGLIDLARALHDAGVELISTGGTAKAIAEAGLPVVEVAQTTGFPEILDGRVKTLHPLVHGGLLGRRSDPAHVEQMAAHGIQPIDLLVVNLYPFRETVAQGGDFQSCIENIDIGGPAMIRAAAKNHAAVAVLTDPADYPAVLAELKQEQGRTGAALRRRLAAAAFAHTAGYDAAVSGWFAQQLGDPLPKEIALAGNRAETLRYGENPHQEAAFYRMATSRAGVASARQLQGKQLSYNNINDTDAAFELVAEFERPAVAIIKHANPCGVAESEDLSNAYTQALACDPVSAFGGIIAVNRPLDAATAEQVTALFAEVVIAPEVEPEAQALLAGKKNLRLLVTGGLPDPAEEGITAKTVSGGLLVQSRDGGRVDARQLKVVTKRQPTESEIADLIFAFR</sequence>
<comment type="cofactor">
    <cofactor evidence="3">
        <name>Co(2+)</name>
        <dbReference type="ChEBI" id="CHEBI:48828"/>
    </cofactor>
</comment>
<evidence type="ECO:0000256" key="3">
    <source>
        <dbReference type="ARBA" id="ARBA00001941"/>
    </source>
</evidence>
<evidence type="ECO:0000256" key="10">
    <source>
        <dbReference type="ARBA" id="ARBA00007667"/>
    </source>
</evidence>
<keyword evidence="22 27" id="KW-0472">Membrane</keyword>
<dbReference type="FunFam" id="3.20.20.70:FF:000004">
    <property type="entry name" value="Ribulose-phosphate 3-epimerase"/>
    <property type="match status" value="1"/>
</dbReference>
<dbReference type="InterPro" id="IPR000715">
    <property type="entry name" value="Glycosyl_transferase_4"/>
</dbReference>
<keyword evidence="19" id="KW-0658">Purine biosynthesis</keyword>
<feature type="transmembrane region" description="Helical" evidence="27">
    <location>
        <begin position="1668"/>
        <end position="1692"/>
    </location>
</feature>
<evidence type="ECO:0000256" key="26">
    <source>
        <dbReference type="SAM" id="MobiDB-lite"/>
    </source>
</evidence>
<feature type="transmembrane region" description="Helical" evidence="27">
    <location>
        <begin position="1572"/>
        <end position="1590"/>
    </location>
</feature>
<dbReference type="InterPro" id="IPR031680">
    <property type="entry name" value="Hepar_II_III_N"/>
</dbReference>
<dbReference type="FunFam" id="3.40.50.1380:FF:000001">
    <property type="entry name" value="Bifunctional purine biosynthesis protein PurH"/>
    <property type="match status" value="1"/>
</dbReference>
<comment type="pathway">
    <text evidence="9">Purine metabolism; IMP biosynthesis via de novo pathway; 5-formamido-1-(5-phospho-D-ribosyl)imidazole-4-carboxamide from 5-amino-1-(5-phospho-D-ribosyl)imidazole-4-carboxamide (10-formyl THF route): step 1/1.</text>
</comment>
<dbReference type="Gene3D" id="3.20.20.70">
    <property type="entry name" value="Aldolase class I"/>
    <property type="match status" value="1"/>
</dbReference>
<feature type="transmembrane region" description="Helical" evidence="27">
    <location>
        <begin position="1548"/>
        <end position="1566"/>
    </location>
</feature>
<keyword evidence="23" id="KW-0413">Isomerase</keyword>
<feature type="non-terminal residue" evidence="29">
    <location>
        <position position="2148"/>
    </location>
</feature>
<evidence type="ECO:0000256" key="20">
    <source>
        <dbReference type="ARBA" id="ARBA00022801"/>
    </source>
</evidence>
<dbReference type="GO" id="GO:0006098">
    <property type="term" value="P:pentose-phosphate shunt"/>
    <property type="evidence" value="ECO:0007669"/>
    <property type="project" value="InterPro"/>
</dbReference>
<dbReference type="Pfam" id="PF16889">
    <property type="entry name" value="Hepar_II_III_N"/>
    <property type="match status" value="1"/>
</dbReference>
<evidence type="ECO:0000313" key="30">
    <source>
        <dbReference type="Proteomes" id="UP000601435"/>
    </source>
</evidence>
<evidence type="ECO:0000256" key="1">
    <source>
        <dbReference type="ARBA" id="ARBA00001782"/>
    </source>
</evidence>
<dbReference type="PROSITE" id="PS01086">
    <property type="entry name" value="RIBUL_P_3_EPIMER_2"/>
    <property type="match status" value="1"/>
</dbReference>
<comment type="caution">
    <text evidence="29">The sequence shown here is derived from an EMBL/GenBank/DDBJ whole genome shotgun (WGS) entry which is preliminary data.</text>
</comment>
<keyword evidence="16 27" id="KW-0812">Transmembrane</keyword>
<protein>
    <recommendedName>
        <fullName evidence="25">Pentose-5-phosphate 3-epimerase</fullName>
        <ecNumber evidence="12">2.1.2.3</ecNumber>
        <ecNumber evidence="13">3.5.4.10</ecNumber>
        <ecNumber evidence="14">5.1.3.1</ecNumber>
    </recommendedName>
</protein>
<dbReference type="GO" id="GO:0005829">
    <property type="term" value="C:cytosol"/>
    <property type="evidence" value="ECO:0007669"/>
    <property type="project" value="TreeGrafter"/>
</dbReference>
<feature type="domain" description="MGS-like" evidence="28">
    <location>
        <begin position="1738"/>
        <end position="1885"/>
    </location>
</feature>
<reference evidence="29" key="1">
    <citation type="submission" date="2021-02" db="EMBL/GenBank/DDBJ databases">
        <authorList>
            <person name="Dougan E. K."/>
            <person name="Rhodes N."/>
            <person name="Thang M."/>
            <person name="Chan C."/>
        </authorList>
    </citation>
    <scope>NUCLEOTIDE SEQUENCE</scope>
</reference>
<dbReference type="GO" id="GO:0016780">
    <property type="term" value="F:phosphotransferase activity, for other substituted phosphate groups"/>
    <property type="evidence" value="ECO:0007669"/>
    <property type="project" value="InterPro"/>
</dbReference>
<evidence type="ECO:0000256" key="27">
    <source>
        <dbReference type="SAM" id="Phobius"/>
    </source>
</evidence>
<name>A0A813B6K1_9DINO</name>
<dbReference type="GO" id="GO:0004750">
    <property type="term" value="F:D-ribulose-phosphate 3-epimerase activity"/>
    <property type="evidence" value="ECO:0007669"/>
    <property type="project" value="UniProtKB-EC"/>
</dbReference>
<dbReference type="Gene3D" id="1.50.10.100">
    <property type="entry name" value="Chondroitin AC/alginate lyase"/>
    <property type="match status" value="1"/>
</dbReference>
<feature type="transmembrane region" description="Helical" evidence="27">
    <location>
        <begin position="1494"/>
        <end position="1515"/>
    </location>
</feature>
<evidence type="ECO:0000256" key="16">
    <source>
        <dbReference type="ARBA" id="ARBA00022692"/>
    </source>
</evidence>
<evidence type="ECO:0000256" key="7">
    <source>
        <dbReference type="ARBA" id="ARBA00004196"/>
    </source>
</evidence>
<evidence type="ECO:0000256" key="2">
    <source>
        <dbReference type="ARBA" id="ARBA00001936"/>
    </source>
</evidence>
<evidence type="ECO:0000256" key="14">
    <source>
        <dbReference type="ARBA" id="ARBA00013188"/>
    </source>
</evidence>
<keyword evidence="15" id="KW-0808">Transferase</keyword>
<proteinExistence type="inferred from homology"/>
<dbReference type="Pfam" id="PF00834">
    <property type="entry name" value="Ribul_P_3_epim"/>
    <property type="match status" value="1"/>
</dbReference>
<evidence type="ECO:0000256" key="6">
    <source>
        <dbReference type="ARBA" id="ARBA00004141"/>
    </source>
</evidence>
<dbReference type="NCBIfam" id="TIGR00355">
    <property type="entry name" value="purH"/>
    <property type="match status" value="1"/>
</dbReference>
<feature type="transmembrane region" description="Helical" evidence="27">
    <location>
        <begin position="1438"/>
        <end position="1458"/>
    </location>
</feature>
<dbReference type="HAMAP" id="MF_02227">
    <property type="entry name" value="RPE"/>
    <property type="match status" value="1"/>
</dbReference>
<dbReference type="Pfam" id="PF01808">
    <property type="entry name" value="AICARFT_IMPCHas"/>
    <property type="match status" value="1"/>
</dbReference>
<evidence type="ECO:0000256" key="13">
    <source>
        <dbReference type="ARBA" id="ARBA00012712"/>
    </source>
</evidence>
<dbReference type="Gene3D" id="3.40.50.2300">
    <property type="match status" value="2"/>
</dbReference>
<dbReference type="InterPro" id="IPR008929">
    <property type="entry name" value="Chondroitin_lyas"/>
</dbReference>
<dbReference type="InterPro" id="IPR013785">
    <property type="entry name" value="Aldolase_TIM"/>
</dbReference>
<evidence type="ECO:0000256" key="22">
    <source>
        <dbReference type="ARBA" id="ARBA00023136"/>
    </source>
</evidence>
<dbReference type="Pfam" id="PF13458">
    <property type="entry name" value="Peripla_BP_6"/>
    <property type="match status" value="1"/>
</dbReference>
<dbReference type="SUPFAM" id="SSF52335">
    <property type="entry name" value="Methylglyoxal synthase-like"/>
    <property type="match status" value="1"/>
</dbReference>
<dbReference type="GO" id="GO:0005975">
    <property type="term" value="P:carbohydrate metabolic process"/>
    <property type="evidence" value="ECO:0007669"/>
    <property type="project" value="InterPro"/>
</dbReference>
<dbReference type="PANTHER" id="PTHR11692">
    <property type="entry name" value="BIFUNCTIONAL PURINE BIOSYNTHESIS PROTEIN PURH"/>
    <property type="match status" value="1"/>
</dbReference>
<keyword evidence="20" id="KW-0378">Hydrolase</keyword>
<keyword evidence="30" id="KW-1185">Reference proteome</keyword>
<dbReference type="SMART" id="SM00798">
    <property type="entry name" value="AICARFT_IMPCHas"/>
    <property type="match status" value="1"/>
</dbReference>
<feature type="transmembrane region" description="Helical" evidence="27">
    <location>
        <begin position="1597"/>
        <end position="1618"/>
    </location>
</feature>
<dbReference type="CDD" id="cd01421">
    <property type="entry name" value="IMPCH"/>
    <property type="match status" value="1"/>
</dbReference>
<dbReference type="Pfam" id="PF02142">
    <property type="entry name" value="MGS"/>
    <property type="match status" value="1"/>
</dbReference>
<keyword evidence="24" id="KW-0511">Multifunctional enzyme</keyword>
<dbReference type="EC" id="5.1.3.1" evidence="14"/>